<evidence type="ECO:0000256" key="2">
    <source>
        <dbReference type="ARBA" id="ARBA00008814"/>
    </source>
</evidence>
<keyword evidence="4" id="KW-0408">Iron</keyword>
<evidence type="ECO:0000313" key="8">
    <source>
        <dbReference type="EMBL" id="KPQ27853.1"/>
    </source>
</evidence>
<dbReference type="EMBL" id="LJZQ01000022">
    <property type="protein sequence ID" value="KPQ27853.1"/>
    <property type="molecule type" value="Genomic_DNA"/>
</dbReference>
<feature type="domain" description="Fe/B12 periplasmic-binding" evidence="7">
    <location>
        <begin position="45"/>
        <end position="311"/>
    </location>
</feature>
<gene>
    <name evidence="8" type="ORF">HLUCCX14_13265</name>
</gene>
<dbReference type="CDD" id="cd01146">
    <property type="entry name" value="FhuD"/>
    <property type="match status" value="1"/>
</dbReference>
<dbReference type="PANTHER" id="PTHR30532">
    <property type="entry name" value="IRON III DICITRATE-BINDING PERIPLASMIC PROTEIN"/>
    <property type="match status" value="1"/>
</dbReference>
<evidence type="ECO:0000259" key="7">
    <source>
        <dbReference type="PROSITE" id="PS50983"/>
    </source>
</evidence>
<evidence type="ECO:0000256" key="3">
    <source>
        <dbReference type="ARBA" id="ARBA00022448"/>
    </source>
</evidence>
<accession>A0A0P8B2Q4</accession>
<keyword evidence="5 6" id="KW-0732">Signal</keyword>
<dbReference type="SUPFAM" id="SSF53807">
    <property type="entry name" value="Helical backbone' metal receptor"/>
    <property type="match status" value="1"/>
</dbReference>
<evidence type="ECO:0000256" key="5">
    <source>
        <dbReference type="ARBA" id="ARBA00022729"/>
    </source>
</evidence>
<organism evidence="8 9">
    <name type="scientific">Marinobacter excellens HL-55</name>
    <dbReference type="NCBI Taxonomy" id="1305731"/>
    <lineage>
        <taxon>Bacteria</taxon>
        <taxon>Pseudomonadati</taxon>
        <taxon>Pseudomonadota</taxon>
        <taxon>Gammaproteobacteria</taxon>
        <taxon>Pseudomonadales</taxon>
        <taxon>Marinobacteraceae</taxon>
        <taxon>Marinobacter</taxon>
    </lineage>
</organism>
<dbReference type="Proteomes" id="UP000050416">
    <property type="component" value="Unassembled WGS sequence"/>
</dbReference>
<keyword evidence="4" id="KW-0410">Iron transport</keyword>
<protein>
    <submittedName>
        <fullName evidence="8">Iron complex transport system substrate-binding protein</fullName>
    </submittedName>
</protein>
<name>A0A0P8B2Q4_9GAMM</name>
<dbReference type="InterPro" id="IPR051313">
    <property type="entry name" value="Bact_iron-sidero_bind"/>
</dbReference>
<evidence type="ECO:0000313" key="9">
    <source>
        <dbReference type="Proteomes" id="UP000050416"/>
    </source>
</evidence>
<comment type="caution">
    <text evidence="8">The sequence shown here is derived from an EMBL/GenBank/DDBJ whole genome shotgun (WGS) entry which is preliminary data.</text>
</comment>
<evidence type="ECO:0000256" key="4">
    <source>
        <dbReference type="ARBA" id="ARBA00022496"/>
    </source>
</evidence>
<keyword evidence="3" id="KW-0813">Transport</keyword>
<feature type="chain" id="PRO_5006148289" evidence="6">
    <location>
        <begin position="28"/>
        <end position="312"/>
    </location>
</feature>
<evidence type="ECO:0000256" key="1">
    <source>
        <dbReference type="ARBA" id="ARBA00004196"/>
    </source>
</evidence>
<dbReference type="PRINTS" id="PR01715">
    <property type="entry name" value="FERRIBNDNGPP"/>
</dbReference>
<reference evidence="8 9" key="1">
    <citation type="submission" date="2015-09" db="EMBL/GenBank/DDBJ databases">
        <title>Identification and resolution of microdiversity through metagenomic sequencing of parallel consortia.</title>
        <authorList>
            <person name="Nelson W.C."/>
            <person name="Romine M.F."/>
            <person name="Lindemann S.R."/>
        </authorList>
    </citation>
    <scope>NUCLEOTIDE SEQUENCE [LARGE SCALE GENOMIC DNA]</scope>
    <source>
        <strain evidence="8">HL-55</strain>
    </source>
</reference>
<dbReference type="PATRIC" id="fig|1305731.5.peg.1129"/>
<keyword evidence="4" id="KW-0406">Ion transport</keyword>
<dbReference type="GO" id="GO:1901678">
    <property type="term" value="P:iron coordination entity transport"/>
    <property type="evidence" value="ECO:0007669"/>
    <property type="project" value="UniProtKB-ARBA"/>
</dbReference>
<dbReference type="STRING" id="1305731.GCA_000934705_01992"/>
<dbReference type="OrthoDB" id="6160519at2"/>
<dbReference type="InterPro" id="IPR002491">
    <property type="entry name" value="ABC_transptr_periplasmic_BD"/>
</dbReference>
<dbReference type="Gene3D" id="3.40.50.1980">
    <property type="entry name" value="Nitrogenase molybdenum iron protein domain"/>
    <property type="match status" value="2"/>
</dbReference>
<evidence type="ECO:0000256" key="6">
    <source>
        <dbReference type="SAM" id="SignalP"/>
    </source>
</evidence>
<feature type="signal peptide" evidence="6">
    <location>
        <begin position="1"/>
        <end position="27"/>
    </location>
</feature>
<comment type="subcellular location">
    <subcellularLocation>
        <location evidence="1">Cell envelope</location>
    </subcellularLocation>
</comment>
<comment type="similarity">
    <text evidence="2">Belongs to the bacterial solute-binding protein 8 family.</text>
</comment>
<proteinExistence type="inferred from homology"/>
<sequence length="312" mass="34089">MCTEHRAFRPLAYLCFLTFLISQPAHSGTWSHEKGTLTLPQPPERIVALNWAATEALLLLGITPVGVADRDGYSAWVQAPELPDGVANVGTRVAPSLEAIAELKPDLIVTSADLAPAAGLLERIAPTYVISVYKEGSAPFAKAREMLITLGQMLGRENQADAVLTDIDQTLEQQRARLARAGMDQQPVALVNFLDERHVRIYAPNGLYQTTLNALGLNNAWPHEGNHWGFSVVGLEAIAPYHDSRIVVISPTLPGLSDHLAGSPFWTYLPPVKRNQVYQIEPVWPFGGVYPVKRLAILLADALLEGGRNNVR</sequence>
<dbReference type="AlphaFoldDB" id="A0A0P8B2Q4"/>
<dbReference type="PANTHER" id="PTHR30532:SF1">
    <property type="entry name" value="IRON(3+)-HYDROXAMATE-BINDING PROTEIN FHUD"/>
    <property type="match status" value="1"/>
</dbReference>
<dbReference type="PROSITE" id="PS50983">
    <property type="entry name" value="FE_B12_PBP"/>
    <property type="match status" value="1"/>
</dbReference>
<dbReference type="GO" id="GO:0030288">
    <property type="term" value="C:outer membrane-bounded periplasmic space"/>
    <property type="evidence" value="ECO:0007669"/>
    <property type="project" value="TreeGrafter"/>
</dbReference>
<dbReference type="Pfam" id="PF01497">
    <property type="entry name" value="Peripla_BP_2"/>
    <property type="match status" value="1"/>
</dbReference>